<gene>
    <name evidence="2" type="ORF">Pfra01_000967300</name>
</gene>
<organism evidence="2 3">
    <name type="scientific">Phytophthora fragariaefolia</name>
    <dbReference type="NCBI Taxonomy" id="1490495"/>
    <lineage>
        <taxon>Eukaryota</taxon>
        <taxon>Sar</taxon>
        <taxon>Stramenopiles</taxon>
        <taxon>Oomycota</taxon>
        <taxon>Peronosporomycetes</taxon>
        <taxon>Peronosporales</taxon>
        <taxon>Peronosporaceae</taxon>
        <taxon>Phytophthora</taxon>
    </lineage>
</organism>
<dbReference type="Gene3D" id="3.30.420.10">
    <property type="entry name" value="Ribonuclease H-like superfamily/Ribonuclease H"/>
    <property type="match status" value="1"/>
</dbReference>
<sequence length="170" mass="19403">MVFVTPLHQGSLFKNKVIAELSRRLQTQQTFTPAYSSWLDGSIERINRGILQVIRATIRTYKSSYKYWVYLVPIVQSNLNHIPVPSLGNRAPIELLTGLQCPTPLKEFYLPESGGLQDIPDCDEIDEYLATLWSSLQALHCDVEDRRFTQRLLNKKGHRGENLVNFAVGD</sequence>
<comment type="caution">
    <text evidence="2">The sequence shown here is derived from an EMBL/GenBank/DDBJ whole genome shotgun (WGS) entry which is preliminary data.</text>
</comment>
<dbReference type="InterPro" id="IPR012337">
    <property type="entry name" value="RNaseH-like_sf"/>
</dbReference>
<dbReference type="SUPFAM" id="SSF53098">
    <property type="entry name" value="Ribonuclease H-like"/>
    <property type="match status" value="1"/>
</dbReference>
<evidence type="ECO:0000313" key="2">
    <source>
        <dbReference type="EMBL" id="GMF35971.1"/>
    </source>
</evidence>
<dbReference type="Proteomes" id="UP001165121">
    <property type="component" value="Unassembled WGS sequence"/>
</dbReference>
<evidence type="ECO:0000259" key="1">
    <source>
        <dbReference type="PROSITE" id="PS50994"/>
    </source>
</evidence>
<dbReference type="InterPro" id="IPR036397">
    <property type="entry name" value="RNaseH_sf"/>
</dbReference>
<dbReference type="GO" id="GO:0015074">
    <property type="term" value="P:DNA integration"/>
    <property type="evidence" value="ECO:0007669"/>
    <property type="project" value="InterPro"/>
</dbReference>
<dbReference type="InterPro" id="IPR001584">
    <property type="entry name" value="Integrase_cat-core"/>
</dbReference>
<reference evidence="2" key="1">
    <citation type="submission" date="2023-04" db="EMBL/GenBank/DDBJ databases">
        <title>Phytophthora fragariaefolia NBRC 109709.</title>
        <authorList>
            <person name="Ichikawa N."/>
            <person name="Sato H."/>
            <person name="Tonouchi N."/>
        </authorList>
    </citation>
    <scope>NUCLEOTIDE SEQUENCE</scope>
    <source>
        <strain evidence="2">NBRC 109709</strain>
    </source>
</reference>
<evidence type="ECO:0000313" key="3">
    <source>
        <dbReference type="Proteomes" id="UP001165121"/>
    </source>
</evidence>
<dbReference type="GO" id="GO:0003676">
    <property type="term" value="F:nucleic acid binding"/>
    <property type="evidence" value="ECO:0007669"/>
    <property type="project" value="InterPro"/>
</dbReference>
<dbReference type="PROSITE" id="PS50994">
    <property type="entry name" value="INTEGRASE"/>
    <property type="match status" value="1"/>
</dbReference>
<proteinExistence type="predicted"/>
<name>A0A9W7CMB5_9STRA</name>
<dbReference type="AlphaFoldDB" id="A0A9W7CMB5"/>
<protein>
    <submittedName>
        <fullName evidence="2">Unnamed protein product</fullName>
    </submittedName>
</protein>
<accession>A0A9W7CMB5</accession>
<feature type="domain" description="Integrase catalytic" evidence="1">
    <location>
        <begin position="1"/>
        <end position="100"/>
    </location>
</feature>
<dbReference type="OrthoDB" id="91350at2759"/>
<dbReference type="EMBL" id="BSXT01000904">
    <property type="protein sequence ID" value="GMF35971.1"/>
    <property type="molecule type" value="Genomic_DNA"/>
</dbReference>
<keyword evidence="3" id="KW-1185">Reference proteome</keyword>